<keyword evidence="3" id="KW-1185">Reference proteome</keyword>
<name>A0ABD5SII8_9EURY</name>
<reference evidence="2 3" key="1">
    <citation type="journal article" date="2019" name="Int. J. Syst. Evol. Microbiol.">
        <title>The Global Catalogue of Microorganisms (GCM) 10K type strain sequencing project: providing services to taxonomists for standard genome sequencing and annotation.</title>
        <authorList>
            <consortium name="The Broad Institute Genomics Platform"/>
            <consortium name="The Broad Institute Genome Sequencing Center for Infectious Disease"/>
            <person name="Wu L."/>
            <person name="Ma J."/>
        </authorList>
    </citation>
    <scope>NUCLEOTIDE SEQUENCE [LARGE SCALE GENOMIC DNA]</scope>
    <source>
        <strain evidence="2 3">LMG 29247</strain>
    </source>
</reference>
<sequence>MRGPGAVVWFDEAVEELSSRRGVLSREDRAFRETIAAMMLADSHPDLEDSDEVREDDIDLALVEAGLGVDVVPDDPGAVEDTESISASSRKSDRETISYPVDQSRGT</sequence>
<organism evidence="2 3">
    <name type="scientific">Natrinema soli</name>
    <dbReference type="NCBI Taxonomy" id="1930624"/>
    <lineage>
        <taxon>Archaea</taxon>
        <taxon>Methanobacteriati</taxon>
        <taxon>Methanobacteriota</taxon>
        <taxon>Stenosarchaea group</taxon>
        <taxon>Halobacteria</taxon>
        <taxon>Halobacteriales</taxon>
        <taxon>Natrialbaceae</taxon>
        <taxon>Natrinema</taxon>
    </lineage>
</organism>
<dbReference type="Proteomes" id="UP001596383">
    <property type="component" value="Unassembled WGS sequence"/>
</dbReference>
<dbReference type="EMBL" id="JBHSWV010000120">
    <property type="protein sequence ID" value="MFC6764971.1"/>
    <property type="molecule type" value="Genomic_DNA"/>
</dbReference>
<gene>
    <name evidence="2" type="ORF">ACFQE6_08085</name>
</gene>
<protein>
    <submittedName>
        <fullName evidence="2">Uncharacterized protein</fullName>
    </submittedName>
</protein>
<feature type="region of interest" description="Disordered" evidence="1">
    <location>
        <begin position="71"/>
        <end position="107"/>
    </location>
</feature>
<evidence type="ECO:0000256" key="1">
    <source>
        <dbReference type="SAM" id="MobiDB-lite"/>
    </source>
</evidence>
<comment type="caution">
    <text evidence="2">The sequence shown here is derived from an EMBL/GenBank/DDBJ whole genome shotgun (WGS) entry which is preliminary data.</text>
</comment>
<dbReference type="RefSeq" id="WP_273738012.1">
    <property type="nucleotide sequence ID" value="NZ_JAQIVI010000120.1"/>
</dbReference>
<evidence type="ECO:0000313" key="2">
    <source>
        <dbReference type="EMBL" id="MFC6764971.1"/>
    </source>
</evidence>
<proteinExistence type="predicted"/>
<evidence type="ECO:0000313" key="3">
    <source>
        <dbReference type="Proteomes" id="UP001596383"/>
    </source>
</evidence>
<accession>A0ABD5SII8</accession>
<dbReference type="AlphaFoldDB" id="A0ABD5SII8"/>